<dbReference type="SUPFAM" id="SSF100895">
    <property type="entry name" value="Kazal-type serine protease inhibitors"/>
    <property type="match status" value="1"/>
</dbReference>
<evidence type="ECO:0000259" key="1">
    <source>
        <dbReference type="PROSITE" id="PS51465"/>
    </source>
</evidence>
<gene>
    <name evidence="3" type="primary">LOC114242903</name>
</gene>
<feature type="non-terminal residue" evidence="3">
    <location>
        <position position="1"/>
    </location>
</feature>
<protein>
    <submittedName>
        <fullName evidence="3">Uncharacterized protein LOC114242903</fullName>
    </submittedName>
</protein>
<name>A0A6J2JNX3_BOMMA</name>
<organism evidence="2 3">
    <name type="scientific">Bombyx mandarina</name>
    <name type="common">Wild silk moth</name>
    <name type="synonym">Wild silkworm</name>
    <dbReference type="NCBI Taxonomy" id="7092"/>
    <lineage>
        <taxon>Eukaryota</taxon>
        <taxon>Metazoa</taxon>
        <taxon>Ecdysozoa</taxon>
        <taxon>Arthropoda</taxon>
        <taxon>Hexapoda</taxon>
        <taxon>Insecta</taxon>
        <taxon>Pterygota</taxon>
        <taxon>Neoptera</taxon>
        <taxon>Endopterygota</taxon>
        <taxon>Lepidoptera</taxon>
        <taxon>Glossata</taxon>
        <taxon>Ditrysia</taxon>
        <taxon>Bombycoidea</taxon>
        <taxon>Bombycidae</taxon>
        <taxon>Bombycinae</taxon>
        <taxon>Bombyx</taxon>
    </lineage>
</organism>
<reference evidence="3" key="1">
    <citation type="submission" date="2025-08" db="UniProtKB">
        <authorList>
            <consortium name="RefSeq"/>
        </authorList>
    </citation>
    <scope>IDENTIFICATION</scope>
    <source>
        <tissue evidence="3">Silk gland</tissue>
    </source>
</reference>
<dbReference type="InterPro" id="IPR036058">
    <property type="entry name" value="Kazal_dom_sf"/>
</dbReference>
<accession>A0A6J2JNX3</accession>
<dbReference type="InterPro" id="IPR002350">
    <property type="entry name" value="Kazal_dom"/>
</dbReference>
<dbReference type="AlphaFoldDB" id="A0A6J2JNX3"/>
<dbReference type="KEGG" id="bman:114242903"/>
<dbReference type="PROSITE" id="PS51465">
    <property type="entry name" value="KAZAL_2"/>
    <property type="match status" value="1"/>
</dbReference>
<dbReference type="OrthoDB" id="7323185at2759"/>
<dbReference type="Gene3D" id="3.30.60.30">
    <property type="match status" value="1"/>
</dbReference>
<evidence type="ECO:0000313" key="3">
    <source>
        <dbReference type="RefSeq" id="XP_028030009.1"/>
    </source>
</evidence>
<evidence type="ECO:0000313" key="2">
    <source>
        <dbReference type="Proteomes" id="UP000504629"/>
    </source>
</evidence>
<keyword evidence="2" id="KW-1185">Reference proteome</keyword>
<dbReference type="Proteomes" id="UP000504629">
    <property type="component" value="Unplaced"/>
</dbReference>
<dbReference type="GeneID" id="114242903"/>
<sequence>CHGQPRLILSTNARYYQVSREGVTCDGNLEYKKDPAPDGHRCGICPTYFQKICAFDASTNNTFIFDNHCVMDLYNCLQGTEFVTLHYDKCLYFGNFAYVHGYKYEDLDYGEDHIIVKDTVKNPDFV</sequence>
<feature type="domain" description="Kazal-like" evidence="1">
    <location>
        <begin position="36"/>
        <end position="92"/>
    </location>
</feature>
<dbReference type="RefSeq" id="XP_028030009.1">
    <property type="nucleotide sequence ID" value="XM_028174208.1"/>
</dbReference>
<proteinExistence type="predicted"/>